<dbReference type="EMBL" id="WOCD01000005">
    <property type="protein sequence ID" value="MUH73555.1"/>
    <property type="molecule type" value="Genomic_DNA"/>
</dbReference>
<feature type="active site" description="Cysteine persulfide intermediate" evidence="3">
    <location>
        <position position="65"/>
    </location>
</feature>
<sequence length="107" mass="11982">MSNFKHINIVDAQKLIADNSAIVVDIRDEQSFSAAHVEGSFHLTNGTLHSFTQQNDFDQTVLVFCYHGNSSQGAAQYLVEQGFDDVYSVDGGFEMWRKNFPFVSADN</sequence>
<reference evidence="5 6" key="1">
    <citation type="submission" date="2019-11" db="EMBL/GenBank/DDBJ databases">
        <title>P. haliotis isolates from Z. marina roots.</title>
        <authorList>
            <person name="Cohen M."/>
            <person name="Jospin G."/>
            <person name="Eisen J.A."/>
            <person name="Coil D.A."/>
        </authorList>
    </citation>
    <scope>NUCLEOTIDE SEQUENCE [LARGE SCALE GENOMIC DNA]</scope>
    <source>
        <strain evidence="5 6">UCD-MCMsp1aY</strain>
    </source>
</reference>
<protein>
    <recommendedName>
        <fullName evidence="3">Thiosulfate sulfurtransferase GlpE</fullName>
        <ecNumber evidence="3">2.8.1.1</ecNumber>
    </recommendedName>
</protein>
<dbReference type="PANTHER" id="PTHR43031:SF6">
    <property type="entry name" value="THIOSULFATE SULFURTRANSFERASE GLPE"/>
    <property type="match status" value="1"/>
</dbReference>
<dbReference type="GO" id="GO:0005737">
    <property type="term" value="C:cytoplasm"/>
    <property type="evidence" value="ECO:0007669"/>
    <property type="project" value="UniProtKB-SubCell"/>
</dbReference>
<comment type="catalytic activity">
    <reaction evidence="3">
        <text>thiosulfate + [thioredoxin]-dithiol = [thioredoxin]-disulfide + hydrogen sulfide + sulfite + 2 H(+)</text>
        <dbReference type="Rhea" id="RHEA:83859"/>
        <dbReference type="Rhea" id="RHEA-COMP:10698"/>
        <dbReference type="Rhea" id="RHEA-COMP:10700"/>
        <dbReference type="ChEBI" id="CHEBI:15378"/>
        <dbReference type="ChEBI" id="CHEBI:17359"/>
        <dbReference type="ChEBI" id="CHEBI:29919"/>
        <dbReference type="ChEBI" id="CHEBI:29950"/>
        <dbReference type="ChEBI" id="CHEBI:33542"/>
        <dbReference type="ChEBI" id="CHEBI:50058"/>
    </reaction>
</comment>
<dbReference type="InterPro" id="IPR001763">
    <property type="entry name" value="Rhodanese-like_dom"/>
</dbReference>
<comment type="caution">
    <text evidence="5">The sequence shown here is derived from an EMBL/GenBank/DDBJ whole genome shotgun (WGS) entry which is preliminary data.</text>
</comment>
<dbReference type="InterPro" id="IPR023695">
    <property type="entry name" value="Thiosulf_sulfurTrfase"/>
</dbReference>
<dbReference type="PANTHER" id="PTHR43031">
    <property type="entry name" value="FAD-DEPENDENT OXIDOREDUCTASE"/>
    <property type="match status" value="1"/>
</dbReference>
<gene>
    <name evidence="3 5" type="primary">glpE</name>
    <name evidence="5" type="ORF">GNP35_14295</name>
</gene>
<evidence type="ECO:0000256" key="1">
    <source>
        <dbReference type="ARBA" id="ARBA00022490"/>
    </source>
</evidence>
<dbReference type="SMART" id="SM00450">
    <property type="entry name" value="RHOD"/>
    <property type="match status" value="1"/>
</dbReference>
<name>A0A6N8FAB4_9GAMM</name>
<dbReference type="AlphaFoldDB" id="A0A6N8FAB4"/>
<evidence type="ECO:0000313" key="5">
    <source>
        <dbReference type="EMBL" id="MUH73555.1"/>
    </source>
</evidence>
<dbReference type="Gene3D" id="3.40.250.10">
    <property type="entry name" value="Rhodanese-like domain"/>
    <property type="match status" value="1"/>
</dbReference>
<dbReference type="Pfam" id="PF00581">
    <property type="entry name" value="Rhodanese"/>
    <property type="match status" value="1"/>
</dbReference>
<keyword evidence="1 3" id="KW-0963">Cytoplasm</keyword>
<dbReference type="InterPro" id="IPR050229">
    <property type="entry name" value="GlpE_sulfurtransferase"/>
</dbReference>
<evidence type="ECO:0000259" key="4">
    <source>
        <dbReference type="PROSITE" id="PS50206"/>
    </source>
</evidence>
<feature type="domain" description="Rhodanese" evidence="4">
    <location>
        <begin position="17"/>
        <end position="104"/>
    </location>
</feature>
<dbReference type="InterPro" id="IPR036873">
    <property type="entry name" value="Rhodanese-like_dom_sf"/>
</dbReference>
<dbReference type="Proteomes" id="UP000439994">
    <property type="component" value="Unassembled WGS sequence"/>
</dbReference>
<evidence type="ECO:0000313" key="6">
    <source>
        <dbReference type="Proteomes" id="UP000439994"/>
    </source>
</evidence>
<dbReference type="NCBIfam" id="NF001195">
    <property type="entry name" value="PRK00162.1"/>
    <property type="match status" value="1"/>
</dbReference>
<keyword evidence="2 3" id="KW-0808">Transferase</keyword>
<comment type="similarity">
    <text evidence="3">Belongs to the GlpE family.</text>
</comment>
<dbReference type="CDD" id="cd01444">
    <property type="entry name" value="GlpE_ST"/>
    <property type="match status" value="1"/>
</dbReference>
<dbReference type="SUPFAM" id="SSF52821">
    <property type="entry name" value="Rhodanese/Cell cycle control phosphatase"/>
    <property type="match status" value="1"/>
</dbReference>
<comment type="function">
    <text evidence="3">Transferase that catalyzes the transfer of sulfur from thiosulfate to thiophilic acceptors such as cyanide or dithiols. May function in a CysM-independent thiosulfate assimilation pathway by catalyzing the conversion of thiosulfate to sulfite, which can then be used for L-cysteine biosynthesis.</text>
</comment>
<dbReference type="PROSITE" id="PS50206">
    <property type="entry name" value="RHODANESE_3"/>
    <property type="match status" value="1"/>
</dbReference>
<organism evidence="5 6">
    <name type="scientific">Psychrosphaera haliotis</name>
    <dbReference type="NCBI Taxonomy" id="555083"/>
    <lineage>
        <taxon>Bacteria</taxon>
        <taxon>Pseudomonadati</taxon>
        <taxon>Pseudomonadota</taxon>
        <taxon>Gammaproteobacteria</taxon>
        <taxon>Alteromonadales</taxon>
        <taxon>Pseudoalteromonadaceae</taxon>
        <taxon>Psychrosphaera</taxon>
    </lineage>
</organism>
<dbReference type="GO" id="GO:0004792">
    <property type="term" value="F:thiosulfate-cyanide sulfurtransferase activity"/>
    <property type="evidence" value="ECO:0007669"/>
    <property type="project" value="UniProtKB-UniRule"/>
</dbReference>
<evidence type="ECO:0000256" key="2">
    <source>
        <dbReference type="ARBA" id="ARBA00022679"/>
    </source>
</evidence>
<dbReference type="OrthoDB" id="9811849at2"/>
<keyword evidence="6" id="KW-1185">Reference proteome</keyword>
<accession>A0A6N8FAB4</accession>
<comment type="subcellular location">
    <subcellularLocation>
        <location evidence="3">Cytoplasm</location>
    </subcellularLocation>
</comment>
<evidence type="ECO:0000256" key="3">
    <source>
        <dbReference type="HAMAP-Rule" id="MF_01009"/>
    </source>
</evidence>
<proteinExistence type="inferred from homology"/>
<dbReference type="HAMAP" id="MF_01009">
    <property type="entry name" value="Thiosulf_sulfurtr"/>
    <property type="match status" value="1"/>
</dbReference>
<dbReference type="EC" id="2.8.1.1" evidence="3"/>
<comment type="catalytic activity">
    <reaction evidence="3">
        <text>thiosulfate + hydrogen cyanide = thiocyanate + sulfite + 2 H(+)</text>
        <dbReference type="Rhea" id="RHEA:16881"/>
        <dbReference type="ChEBI" id="CHEBI:15378"/>
        <dbReference type="ChEBI" id="CHEBI:17359"/>
        <dbReference type="ChEBI" id="CHEBI:18022"/>
        <dbReference type="ChEBI" id="CHEBI:18407"/>
        <dbReference type="ChEBI" id="CHEBI:33542"/>
        <dbReference type="EC" id="2.8.1.1"/>
    </reaction>
</comment>
<dbReference type="RefSeq" id="WP_155696896.1">
    <property type="nucleotide sequence ID" value="NZ_WOCD01000005.1"/>
</dbReference>